<gene>
    <name evidence="7" type="ORF">PG996_003234</name>
</gene>
<dbReference type="Pfam" id="PF00156">
    <property type="entry name" value="Pribosyltran"/>
    <property type="match status" value="1"/>
</dbReference>
<accession>A0ABR1W0N4</accession>
<protein>
    <submittedName>
        <fullName evidence="7">Adenine phosphoribosyltransferase</fullName>
    </submittedName>
</protein>
<dbReference type="InterPro" id="IPR016166">
    <property type="entry name" value="FAD-bd_PCMH"/>
</dbReference>
<dbReference type="CDD" id="cd06223">
    <property type="entry name" value="PRTases_typeI"/>
    <property type="match status" value="1"/>
</dbReference>
<dbReference type="Pfam" id="PF01565">
    <property type="entry name" value="FAD_binding_4"/>
    <property type="match status" value="1"/>
</dbReference>
<dbReference type="InterPro" id="IPR000836">
    <property type="entry name" value="PRTase_dom"/>
</dbReference>
<keyword evidence="8" id="KW-1185">Reference proteome</keyword>
<keyword evidence="4" id="KW-0560">Oxidoreductase</keyword>
<keyword evidence="3" id="KW-0274">FAD</keyword>
<dbReference type="InterPro" id="IPR006094">
    <property type="entry name" value="Oxid_FAD_bind_N"/>
</dbReference>
<reference evidence="7 8" key="1">
    <citation type="submission" date="2023-01" db="EMBL/GenBank/DDBJ databases">
        <title>Analysis of 21 Apiospora genomes using comparative genomics revels a genus with tremendous synthesis potential of carbohydrate active enzymes and secondary metabolites.</title>
        <authorList>
            <person name="Sorensen T."/>
        </authorList>
    </citation>
    <scope>NUCLEOTIDE SEQUENCE [LARGE SCALE GENOMIC DNA]</scope>
    <source>
        <strain evidence="7 8">CBS 83171</strain>
    </source>
</reference>
<dbReference type="InterPro" id="IPR050416">
    <property type="entry name" value="FAD-linked_Oxidoreductase"/>
</dbReference>
<dbReference type="Pfam" id="PF04275">
    <property type="entry name" value="P-mevalo_kinase"/>
    <property type="match status" value="1"/>
</dbReference>
<dbReference type="PROSITE" id="PS51387">
    <property type="entry name" value="FAD_PCMH"/>
    <property type="match status" value="1"/>
</dbReference>
<evidence type="ECO:0000313" key="7">
    <source>
        <dbReference type="EMBL" id="KAK8077064.1"/>
    </source>
</evidence>
<dbReference type="InterPro" id="IPR016169">
    <property type="entry name" value="FAD-bd_PCMH_sub2"/>
</dbReference>
<dbReference type="Gene3D" id="3.40.50.2020">
    <property type="match status" value="1"/>
</dbReference>
<dbReference type="EMBL" id="JAQQWM010000002">
    <property type="protein sequence ID" value="KAK8077064.1"/>
    <property type="molecule type" value="Genomic_DNA"/>
</dbReference>
<keyword evidence="7" id="KW-0328">Glycosyltransferase</keyword>
<comment type="caution">
    <text evidence="7">The sequence shown here is derived from an EMBL/GenBank/DDBJ whole genome shotgun (WGS) entry which is preliminary data.</text>
</comment>
<sequence>MATLESLKVALRQKATEATSKKRLSDTQYGEGLEILVQGSGRRTYEEFIIPQLSTGLGLLFDRRTHVSVLEVGPGPKSVLGHLPLRMRRKIYRYTAFEPNRLFASQLGEWLSPTTTTSDTEERPMPRLRETPDIRPVPFTLETTLGAEENQAFDVVLLCHSMYGLNPHHRYLERALEYLDKRGWLVVFHREGALRLNGLVCHEVASFPEGTVSVAEDDETLDCFSRFVTGFDADEVTRAEWREVCRALGGRELETPGSLMFGAPEVMMAFTCNASYALPQLAAQVPLLEGDRKIKSWEARTCPPAAIVRPTEIRHIRHCVRWALDHGLGLTVIGGSHSAHCLRPQLVAVDMSAFNRVHILARTKAEECSGSTPGPGSLVVVEAGCDTGTVIRKTMEVGLTVPLGSRPSVGAGLWLQGGIGHLARLHGLTCDAIVGAVMVDVNSGQVMCVGDVPSQHRPSDSVRPGNHMDILWAIKGAGTNFGIVVSVTFQAQPAPVYSVWNWVLLLNHGSEAQSRLGHLGERAVSLPRHCSADLYLYRENDQLNLGVTRIEVSTTGRDPENPGANFADLGPEQDIQTVDGAGLFETEMYMCGMNGGHGGGKTSSFKRCIFLKDIGAEPVAKILVAAIDTCPSPLCYLHLLQGGGKVGDVGANSTAFGCRDWDYACVITGVWPRDQDGTEVARSVVGWVYRVVSELLPFSSGVYAADLGPDPRDSALASRAFGPNRWRLARLKRDLDPHGILPYTCPLPKLPVGPKVVILVTGDSGAGKDYSAEVWTSLLYRSGVVARAVSISDATKRGYAAATGASLDRLLGDRLYKEQHRDALTAFFQSQVQQNPNLPEEHFLDLLGGAVDVGVLFITGMRDEAPVATLAHLRPDCRFLDIRVQAEEATRRFRKGLPDCDKKNLMANDEQQSNAVGSAYRPTLVFDNDRTGKEAIETFAQDRLLPLLHEDLSRLYKMVNTVPNFPRVGVTFRHVLNIAQQPGGLALCTTQLMSQFHEDWSKVDAVACCEAGGFVFASALAARVNVPLALIREAGKLAPPTVSTEKSQSYISSAASSGGGSEASGQEKRIEMNWGVVHAGASVVVVDDVLATGKTLCTVLQLLKKAGVGAENVSILVVAEFPVHRGRELLRKCGYGSTHVHSLLVFDGA</sequence>
<name>A0ABR1W0N4_9PEZI</name>
<dbReference type="Proteomes" id="UP001446871">
    <property type="component" value="Unassembled WGS sequence"/>
</dbReference>
<dbReference type="InterPro" id="IPR036318">
    <property type="entry name" value="FAD-bd_PCMH-like_sf"/>
</dbReference>
<evidence type="ECO:0000256" key="3">
    <source>
        <dbReference type="ARBA" id="ARBA00022827"/>
    </source>
</evidence>
<dbReference type="SUPFAM" id="SSF53271">
    <property type="entry name" value="PRTase-like"/>
    <property type="match status" value="1"/>
</dbReference>
<comment type="similarity">
    <text evidence="1">Belongs to the oxygen-dependent FAD-linked oxidoreductase family.</text>
</comment>
<dbReference type="PANTHER" id="PTHR42973:SF25">
    <property type="entry name" value="PHOSPHOMEVALONATE KINASE"/>
    <property type="match status" value="1"/>
</dbReference>
<feature type="domain" description="FAD-binding PCMH-type" evidence="6">
    <location>
        <begin position="300"/>
        <end position="494"/>
    </location>
</feature>
<keyword evidence="2" id="KW-0285">Flavoprotein</keyword>
<evidence type="ECO:0000256" key="5">
    <source>
        <dbReference type="SAM" id="MobiDB-lite"/>
    </source>
</evidence>
<evidence type="ECO:0000313" key="8">
    <source>
        <dbReference type="Proteomes" id="UP001446871"/>
    </source>
</evidence>
<dbReference type="SUPFAM" id="SSF53335">
    <property type="entry name" value="S-adenosyl-L-methionine-dependent methyltransferases"/>
    <property type="match status" value="1"/>
</dbReference>
<proteinExistence type="inferred from homology"/>
<feature type="compositionally biased region" description="Basic and acidic residues" evidence="5">
    <location>
        <begin position="120"/>
        <end position="133"/>
    </location>
</feature>
<dbReference type="InterPro" id="IPR029063">
    <property type="entry name" value="SAM-dependent_MTases_sf"/>
</dbReference>
<dbReference type="Gene3D" id="3.30.465.10">
    <property type="match status" value="1"/>
</dbReference>
<dbReference type="PANTHER" id="PTHR42973">
    <property type="entry name" value="BINDING OXIDOREDUCTASE, PUTATIVE (AFU_ORTHOLOGUE AFUA_1G17690)-RELATED"/>
    <property type="match status" value="1"/>
</dbReference>
<dbReference type="InterPro" id="IPR005919">
    <property type="entry name" value="Pmev_kin_anim"/>
</dbReference>
<evidence type="ECO:0000256" key="2">
    <source>
        <dbReference type="ARBA" id="ARBA00022630"/>
    </source>
</evidence>
<feature type="region of interest" description="Disordered" evidence="5">
    <location>
        <begin position="113"/>
        <end position="133"/>
    </location>
</feature>
<evidence type="ECO:0000256" key="4">
    <source>
        <dbReference type="ARBA" id="ARBA00023002"/>
    </source>
</evidence>
<dbReference type="GO" id="GO:0016757">
    <property type="term" value="F:glycosyltransferase activity"/>
    <property type="evidence" value="ECO:0007669"/>
    <property type="project" value="UniProtKB-KW"/>
</dbReference>
<keyword evidence="7" id="KW-0808">Transferase</keyword>
<organism evidence="7 8">
    <name type="scientific">Apiospora saccharicola</name>
    <dbReference type="NCBI Taxonomy" id="335842"/>
    <lineage>
        <taxon>Eukaryota</taxon>
        <taxon>Fungi</taxon>
        <taxon>Dikarya</taxon>
        <taxon>Ascomycota</taxon>
        <taxon>Pezizomycotina</taxon>
        <taxon>Sordariomycetes</taxon>
        <taxon>Xylariomycetidae</taxon>
        <taxon>Amphisphaeriales</taxon>
        <taxon>Apiosporaceae</taxon>
        <taxon>Apiospora</taxon>
    </lineage>
</organism>
<dbReference type="InterPro" id="IPR027417">
    <property type="entry name" value="P-loop_NTPase"/>
</dbReference>
<dbReference type="Gene3D" id="3.40.462.20">
    <property type="match status" value="1"/>
</dbReference>
<dbReference type="SUPFAM" id="SSF56176">
    <property type="entry name" value="FAD-binding/transporter-associated domain-like"/>
    <property type="match status" value="1"/>
</dbReference>
<evidence type="ECO:0000256" key="1">
    <source>
        <dbReference type="ARBA" id="ARBA00005466"/>
    </source>
</evidence>
<dbReference type="InterPro" id="IPR029057">
    <property type="entry name" value="PRTase-like"/>
</dbReference>
<dbReference type="Gene3D" id="3.40.50.300">
    <property type="entry name" value="P-loop containing nucleotide triphosphate hydrolases"/>
    <property type="match status" value="1"/>
</dbReference>
<evidence type="ECO:0000259" key="6">
    <source>
        <dbReference type="PROSITE" id="PS51387"/>
    </source>
</evidence>
<dbReference type="Gene3D" id="3.40.50.150">
    <property type="entry name" value="Vaccinia Virus protein VP39"/>
    <property type="match status" value="1"/>
</dbReference>